<evidence type="ECO:0000313" key="7">
    <source>
        <dbReference type="EMBL" id="ARW64771.1"/>
    </source>
</evidence>
<evidence type="ECO:0000256" key="2">
    <source>
        <dbReference type="ARBA" id="ARBA00022730"/>
    </source>
</evidence>
<keyword evidence="2 6" id="KW-0699">rRNA-binding</keyword>
<dbReference type="InterPro" id="IPR002583">
    <property type="entry name" value="Ribosomal_bS20"/>
</dbReference>
<keyword evidence="7" id="KW-0150">Chloroplast</keyword>
<evidence type="ECO:0000256" key="6">
    <source>
        <dbReference type="HAMAP-Rule" id="MF_00500"/>
    </source>
</evidence>
<protein>
    <recommendedName>
        <fullName evidence="6">Small ribosomal subunit protein bS20c</fullName>
    </recommendedName>
</protein>
<evidence type="ECO:0000256" key="1">
    <source>
        <dbReference type="ARBA" id="ARBA00007634"/>
    </source>
</evidence>
<dbReference type="EMBL" id="MF101434">
    <property type="protein sequence ID" value="ARW64771.1"/>
    <property type="molecule type" value="Genomic_DNA"/>
</dbReference>
<keyword evidence="3 6" id="KW-0694">RNA-binding</keyword>
<dbReference type="GO" id="GO:0003735">
    <property type="term" value="F:structural constituent of ribosome"/>
    <property type="evidence" value="ECO:0007669"/>
    <property type="project" value="InterPro"/>
</dbReference>
<name>A0A1Z1MG82_9FLOR</name>
<dbReference type="RefSeq" id="YP_009395791.1">
    <property type="nucleotide sequence ID" value="NC_035279.1"/>
</dbReference>
<dbReference type="Pfam" id="PF01649">
    <property type="entry name" value="Ribosomal_S20p"/>
    <property type="match status" value="1"/>
</dbReference>
<evidence type="ECO:0000256" key="3">
    <source>
        <dbReference type="ARBA" id="ARBA00022884"/>
    </source>
</evidence>
<dbReference type="GO" id="GO:0005829">
    <property type="term" value="C:cytosol"/>
    <property type="evidence" value="ECO:0007669"/>
    <property type="project" value="TreeGrafter"/>
</dbReference>
<evidence type="ECO:0000256" key="4">
    <source>
        <dbReference type="ARBA" id="ARBA00022980"/>
    </source>
</evidence>
<dbReference type="SUPFAM" id="SSF46992">
    <property type="entry name" value="Ribosomal protein S20"/>
    <property type="match status" value="1"/>
</dbReference>
<dbReference type="PANTHER" id="PTHR33398">
    <property type="entry name" value="30S RIBOSOMAL PROTEIN S20"/>
    <property type="match status" value="1"/>
</dbReference>
<dbReference type="GO" id="GO:0015935">
    <property type="term" value="C:small ribosomal subunit"/>
    <property type="evidence" value="ECO:0007669"/>
    <property type="project" value="TreeGrafter"/>
</dbReference>
<accession>A0A1Z1MG82</accession>
<dbReference type="GO" id="GO:0006412">
    <property type="term" value="P:translation"/>
    <property type="evidence" value="ECO:0007669"/>
    <property type="project" value="UniProtKB-UniRule"/>
</dbReference>
<dbReference type="NCBIfam" id="TIGR00029">
    <property type="entry name" value="S20"/>
    <property type="match status" value="1"/>
</dbReference>
<sequence>MPQTKSHIKNYKIILRNRSRNKKYKLAIKKAIKQYISSTKNLANHNDNLGKCQFELSLVYKTIDKAVKRKILHKNTASRKKSRLAKVLKKTD</sequence>
<evidence type="ECO:0000256" key="5">
    <source>
        <dbReference type="ARBA" id="ARBA00023274"/>
    </source>
</evidence>
<comment type="similarity">
    <text evidence="1 6">Belongs to the bacterial ribosomal protein bS20 family.</text>
</comment>
<keyword evidence="5 6" id="KW-0687">Ribonucleoprotein</keyword>
<dbReference type="AlphaFoldDB" id="A0A1Z1MG82"/>
<proteinExistence type="inferred from homology"/>
<reference evidence="7" key="1">
    <citation type="journal article" date="2017" name="J. Phycol.">
        <title>Analysis of chloroplast genomes and a supermatrix inform reclassification of the Rhodomelaceae (Rhodophyta).</title>
        <authorList>
            <person name="Diaz-Tapia P."/>
            <person name="Maggs C.A."/>
            <person name="West J.A."/>
            <person name="Verbruggen H."/>
        </authorList>
    </citation>
    <scope>NUCLEOTIDE SEQUENCE</scope>
    <source>
        <strain evidence="7">PD852</strain>
    </source>
</reference>
<keyword evidence="4 6" id="KW-0689">Ribosomal protein</keyword>
<keyword evidence="7" id="KW-0934">Plastid</keyword>
<organism evidence="7">
    <name type="scientific">Herposiphonia versicolor</name>
    <dbReference type="NCBI Taxonomy" id="2007163"/>
    <lineage>
        <taxon>Eukaryota</taxon>
        <taxon>Rhodophyta</taxon>
        <taxon>Florideophyceae</taxon>
        <taxon>Rhodymeniophycidae</taxon>
        <taxon>Ceramiales</taxon>
        <taxon>Rhodomelaceae</taxon>
        <taxon>Herposiphonieae</taxon>
        <taxon>Herposiphonia</taxon>
    </lineage>
</organism>
<dbReference type="GO" id="GO:0070181">
    <property type="term" value="F:small ribosomal subunit rRNA binding"/>
    <property type="evidence" value="ECO:0007669"/>
    <property type="project" value="TreeGrafter"/>
</dbReference>
<dbReference type="InterPro" id="IPR036510">
    <property type="entry name" value="Ribosomal_bS20_sf"/>
</dbReference>
<dbReference type="PANTHER" id="PTHR33398:SF1">
    <property type="entry name" value="SMALL RIBOSOMAL SUBUNIT PROTEIN BS20C"/>
    <property type="match status" value="1"/>
</dbReference>
<geneLocation type="chloroplast" evidence="7"/>
<dbReference type="GO" id="GO:0009507">
    <property type="term" value="C:chloroplast"/>
    <property type="evidence" value="ECO:0007669"/>
    <property type="project" value="UniProtKB-SubCell"/>
</dbReference>
<dbReference type="Gene3D" id="1.20.58.110">
    <property type="entry name" value="Ribosomal protein S20"/>
    <property type="match status" value="1"/>
</dbReference>
<gene>
    <name evidence="6 7" type="primary">rps20</name>
</gene>
<comment type="subcellular location">
    <subcellularLocation>
        <location evidence="6">Plastid</location>
        <location evidence="6">Chloroplast</location>
    </subcellularLocation>
</comment>
<dbReference type="HAMAP" id="MF_00500">
    <property type="entry name" value="Ribosomal_bS20"/>
    <property type="match status" value="1"/>
</dbReference>
<dbReference type="GeneID" id="33357878"/>
<comment type="function">
    <text evidence="6">Binds directly to 16S ribosomal RNA.</text>
</comment>